<dbReference type="Proteomes" id="UP000838686">
    <property type="component" value="Unassembled WGS sequence"/>
</dbReference>
<accession>A0ABM9BZT9</accession>
<keyword evidence="2" id="KW-1185">Reference proteome</keyword>
<dbReference type="EMBL" id="CAKMMF010000004">
    <property type="protein sequence ID" value="CAH1197552.1"/>
    <property type="molecule type" value="Genomic_DNA"/>
</dbReference>
<comment type="caution">
    <text evidence="1">The sequence shown here is derived from an EMBL/GenBank/DDBJ whole genome shotgun (WGS) entry which is preliminary data.</text>
</comment>
<organism evidence="1 2">
    <name type="scientific">Paenibacillus plantiphilus</name>
    <dbReference type="NCBI Taxonomy" id="2905650"/>
    <lineage>
        <taxon>Bacteria</taxon>
        <taxon>Bacillati</taxon>
        <taxon>Bacillota</taxon>
        <taxon>Bacilli</taxon>
        <taxon>Bacillales</taxon>
        <taxon>Paenibacillaceae</taxon>
        <taxon>Paenibacillus</taxon>
    </lineage>
</organism>
<evidence type="ECO:0000313" key="1">
    <source>
        <dbReference type="EMBL" id="CAH1197552.1"/>
    </source>
</evidence>
<name>A0ABM9BZT9_9BACL</name>
<proteinExistence type="predicted"/>
<gene>
    <name evidence="1" type="ORF">PAECIP111893_00815</name>
</gene>
<protein>
    <submittedName>
        <fullName evidence="1">Uncharacterized protein</fullName>
    </submittedName>
</protein>
<sequence>MTVHYLLNCYNMKILVKQVEEEGGQYNVNIQSDNNPLSFGNTLYTASSKEKAIRVADQLCTFYSMARMSGYHLHGKAFCKPEVDEIPAEYVLMRDRSKDELHAMLTHS</sequence>
<reference evidence="1" key="1">
    <citation type="submission" date="2022-01" db="EMBL/GenBank/DDBJ databases">
        <authorList>
            <person name="Criscuolo A."/>
        </authorList>
    </citation>
    <scope>NUCLEOTIDE SEQUENCE</scope>
    <source>
        <strain evidence="1">CIP111893</strain>
    </source>
</reference>
<dbReference type="RefSeq" id="WP_236339127.1">
    <property type="nucleotide sequence ID" value="NZ_CAKMMF010000004.1"/>
</dbReference>
<evidence type="ECO:0000313" key="2">
    <source>
        <dbReference type="Proteomes" id="UP000838686"/>
    </source>
</evidence>